<keyword evidence="3" id="KW-0238">DNA-binding</keyword>
<keyword evidence="2" id="KW-0805">Transcription regulation</keyword>
<dbReference type="PRINTS" id="PR00404">
    <property type="entry name" value="MADSDOMAIN"/>
</dbReference>
<evidence type="ECO:0000256" key="3">
    <source>
        <dbReference type="ARBA" id="ARBA00023125"/>
    </source>
</evidence>
<evidence type="ECO:0000313" key="8">
    <source>
        <dbReference type="Proteomes" id="UP000823749"/>
    </source>
</evidence>
<dbReference type="InterPro" id="IPR036879">
    <property type="entry name" value="TF_MADSbox_sf"/>
</dbReference>
<sequence length="204" mass="23068">MTRSKVNLTYISNDSARRVTLRKRESGLLKKAEEITTLCGINACAIIFRPNDPEPNVWPSQLEAQRVISRFRNLSPLEQNRKMVDQEGFARQRLEAMNEKVSKLAKENQHKQLTQVMYQCFSGGGFEHLGIEDLNNLSVLKIRLNFVWLMYGVNEQYFPLALATGVLGSHQRLASSGGVGVWWPEGGGLFVVVATGGWRRFEIV</sequence>
<keyword evidence="5" id="KW-0539">Nucleus</keyword>
<comment type="caution">
    <text evidence="7">The sequence shown here is derived from an EMBL/GenBank/DDBJ whole genome shotgun (WGS) entry which is preliminary data.</text>
</comment>
<dbReference type="SMART" id="SM00432">
    <property type="entry name" value="MADS"/>
    <property type="match status" value="1"/>
</dbReference>
<dbReference type="GO" id="GO:0046983">
    <property type="term" value="F:protein dimerization activity"/>
    <property type="evidence" value="ECO:0007669"/>
    <property type="project" value="InterPro"/>
</dbReference>
<protein>
    <recommendedName>
        <fullName evidence="6">MADS-box domain-containing protein</fullName>
    </recommendedName>
</protein>
<accession>A0AAV6JNK0</accession>
<evidence type="ECO:0000256" key="4">
    <source>
        <dbReference type="ARBA" id="ARBA00023163"/>
    </source>
</evidence>
<dbReference type="PANTHER" id="PTHR11945">
    <property type="entry name" value="MADS BOX PROTEIN"/>
    <property type="match status" value="1"/>
</dbReference>
<dbReference type="InterPro" id="IPR002100">
    <property type="entry name" value="TF_MADSbox"/>
</dbReference>
<keyword evidence="8" id="KW-1185">Reference proteome</keyword>
<dbReference type="GO" id="GO:0045944">
    <property type="term" value="P:positive regulation of transcription by RNA polymerase II"/>
    <property type="evidence" value="ECO:0007669"/>
    <property type="project" value="InterPro"/>
</dbReference>
<dbReference type="EMBL" id="JACTNZ010000007">
    <property type="protein sequence ID" value="KAG5541668.1"/>
    <property type="molecule type" value="Genomic_DNA"/>
</dbReference>
<evidence type="ECO:0000256" key="5">
    <source>
        <dbReference type="ARBA" id="ARBA00023242"/>
    </source>
</evidence>
<gene>
    <name evidence="7" type="ORF">RHGRI_021487</name>
</gene>
<dbReference type="Proteomes" id="UP000823749">
    <property type="component" value="Chromosome 7"/>
</dbReference>
<evidence type="ECO:0000256" key="1">
    <source>
        <dbReference type="ARBA" id="ARBA00004123"/>
    </source>
</evidence>
<dbReference type="PANTHER" id="PTHR11945:SF387">
    <property type="entry name" value="AGAMOUS-LIKE MADS-BOX PROTEIN AGL80"/>
    <property type="match status" value="1"/>
</dbReference>
<evidence type="ECO:0000259" key="6">
    <source>
        <dbReference type="PROSITE" id="PS50066"/>
    </source>
</evidence>
<dbReference type="Pfam" id="PF00319">
    <property type="entry name" value="SRF-TF"/>
    <property type="match status" value="1"/>
</dbReference>
<feature type="domain" description="MADS-box" evidence="6">
    <location>
        <begin position="1"/>
        <end position="48"/>
    </location>
</feature>
<evidence type="ECO:0000313" key="7">
    <source>
        <dbReference type="EMBL" id="KAG5541668.1"/>
    </source>
</evidence>
<comment type="subcellular location">
    <subcellularLocation>
        <location evidence="1">Nucleus</location>
    </subcellularLocation>
</comment>
<name>A0AAV6JNK0_9ERIC</name>
<dbReference type="GO" id="GO:0000981">
    <property type="term" value="F:DNA-binding transcription factor activity, RNA polymerase II-specific"/>
    <property type="evidence" value="ECO:0007669"/>
    <property type="project" value="InterPro"/>
</dbReference>
<evidence type="ECO:0000256" key="2">
    <source>
        <dbReference type="ARBA" id="ARBA00023015"/>
    </source>
</evidence>
<dbReference type="SUPFAM" id="SSF55455">
    <property type="entry name" value="SRF-like"/>
    <property type="match status" value="1"/>
</dbReference>
<keyword evidence="4" id="KW-0804">Transcription</keyword>
<dbReference type="AlphaFoldDB" id="A0AAV6JNK0"/>
<dbReference type="FunFam" id="3.40.1810.10:FF:000024">
    <property type="entry name" value="Agamous-like MADS-box protein AGL80"/>
    <property type="match status" value="1"/>
</dbReference>
<organism evidence="7 8">
    <name type="scientific">Rhododendron griersonianum</name>
    <dbReference type="NCBI Taxonomy" id="479676"/>
    <lineage>
        <taxon>Eukaryota</taxon>
        <taxon>Viridiplantae</taxon>
        <taxon>Streptophyta</taxon>
        <taxon>Embryophyta</taxon>
        <taxon>Tracheophyta</taxon>
        <taxon>Spermatophyta</taxon>
        <taxon>Magnoliopsida</taxon>
        <taxon>eudicotyledons</taxon>
        <taxon>Gunneridae</taxon>
        <taxon>Pentapetalae</taxon>
        <taxon>asterids</taxon>
        <taxon>Ericales</taxon>
        <taxon>Ericaceae</taxon>
        <taxon>Ericoideae</taxon>
        <taxon>Rhodoreae</taxon>
        <taxon>Rhododendron</taxon>
    </lineage>
</organism>
<reference evidence="7" key="1">
    <citation type="submission" date="2020-08" db="EMBL/GenBank/DDBJ databases">
        <title>Plant Genome Project.</title>
        <authorList>
            <person name="Zhang R.-G."/>
        </authorList>
    </citation>
    <scope>NUCLEOTIDE SEQUENCE</scope>
    <source>
        <strain evidence="7">WSP0</strain>
        <tissue evidence="7">Leaf</tissue>
    </source>
</reference>
<dbReference type="GO" id="GO:0005634">
    <property type="term" value="C:nucleus"/>
    <property type="evidence" value="ECO:0007669"/>
    <property type="project" value="UniProtKB-SubCell"/>
</dbReference>
<proteinExistence type="predicted"/>
<dbReference type="InterPro" id="IPR033897">
    <property type="entry name" value="SRF-like_MADS-box"/>
</dbReference>
<dbReference type="Gene3D" id="3.40.1810.10">
    <property type="entry name" value="Transcription factor, MADS-box"/>
    <property type="match status" value="1"/>
</dbReference>
<dbReference type="PROSITE" id="PS50066">
    <property type="entry name" value="MADS_BOX_2"/>
    <property type="match status" value="1"/>
</dbReference>
<dbReference type="CDD" id="cd00266">
    <property type="entry name" value="MADS_SRF_like"/>
    <property type="match status" value="1"/>
</dbReference>
<dbReference type="GO" id="GO:0000978">
    <property type="term" value="F:RNA polymerase II cis-regulatory region sequence-specific DNA binding"/>
    <property type="evidence" value="ECO:0007669"/>
    <property type="project" value="TreeGrafter"/>
</dbReference>